<organism evidence="2 3">
    <name type="scientific">Brevundimonas balnearis</name>
    <dbReference type="NCBI Taxonomy" id="1572858"/>
    <lineage>
        <taxon>Bacteria</taxon>
        <taxon>Pseudomonadati</taxon>
        <taxon>Pseudomonadota</taxon>
        <taxon>Alphaproteobacteria</taxon>
        <taxon>Caulobacterales</taxon>
        <taxon>Caulobacteraceae</taxon>
        <taxon>Brevundimonas</taxon>
    </lineage>
</organism>
<keyword evidence="1" id="KW-0732">Signal</keyword>
<evidence type="ECO:0000256" key="1">
    <source>
        <dbReference type="SAM" id="SignalP"/>
    </source>
</evidence>
<accession>A0ABV6R3K2</accession>
<protein>
    <submittedName>
        <fullName evidence="2">Phosphoribosyl-AMP cyclohydrolase</fullName>
    </submittedName>
</protein>
<name>A0ABV6R3K2_9CAUL</name>
<dbReference type="EMBL" id="JBHLSW010000004">
    <property type="protein sequence ID" value="MFC0633592.1"/>
    <property type="molecule type" value="Genomic_DNA"/>
</dbReference>
<evidence type="ECO:0000313" key="2">
    <source>
        <dbReference type="EMBL" id="MFC0633592.1"/>
    </source>
</evidence>
<feature type="chain" id="PRO_5046201558" evidence="1">
    <location>
        <begin position="22"/>
        <end position="205"/>
    </location>
</feature>
<dbReference type="PIRSF" id="PIRSF028288">
    <property type="entry name" value="UCP028288"/>
    <property type="match status" value="1"/>
</dbReference>
<dbReference type="RefSeq" id="WP_376835507.1">
    <property type="nucleotide sequence ID" value="NZ_JBHLSW010000004.1"/>
</dbReference>
<keyword evidence="3" id="KW-1185">Reference proteome</keyword>
<reference evidence="2 3" key="1">
    <citation type="submission" date="2024-09" db="EMBL/GenBank/DDBJ databases">
        <authorList>
            <person name="Sun Q."/>
            <person name="Mori K."/>
        </authorList>
    </citation>
    <scope>NUCLEOTIDE SEQUENCE [LARGE SCALE GENOMIC DNA]</scope>
    <source>
        <strain evidence="2 3">NCAIM B.02621</strain>
    </source>
</reference>
<gene>
    <name evidence="2" type="ORF">ACFFGE_06845</name>
</gene>
<feature type="signal peptide" evidence="1">
    <location>
        <begin position="1"/>
        <end position="21"/>
    </location>
</feature>
<dbReference type="Gene3D" id="3.10.450.50">
    <property type="match status" value="1"/>
</dbReference>
<dbReference type="SUPFAM" id="SSF54427">
    <property type="entry name" value="NTF2-like"/>
    <property type="match status" value="1"/>
</dbReference>
<comment type="caution">
    <text evidence="2">The sequence shown here is derived from an EMBL/GenBank/DDBJ whole genome shotgun (WGS) entry which is preliminary data.</text>
</comment>
<dbReference type="InterPro" id="IPR016878">
    <property type="entry name" value="MICAH-like"/>
</dbReference>
<sequence>MRNTLTLTALVACLAAGPVVALPVASEATASRDAYAVADLTPAAPATAAITVAEVEAAQRAWGEALVAISTEYERNGRAAATRLAGQVLDAAYGYNLGPVAFKPTLASGDQTFRTTRDGALAYFVGGDSRFAGDTGFALKGWRSYEIDNAAVVINGATAISTGNVILTDSEGRVTTVDKTWGWVRDSDGALRIVLHHSSLPYAPN</sequence>
<dbReference type="Proteomes" id="UP001589906">
    <property type="component" value="Unassembled WGS sequence"/>
</dbReference>
<dbReference type="InterPro" id="IPR032710">
    <property type="entry name" value="NTF2-like_dom_sf"/>
</dbReference>
<evidence type="ECO:0000313" key="3">
    <source>
        <dbReference type="Proteomes" id="UP001589906"/>
    </source>
</evidence>
<proteinExistence type="predicted"/>